<feature type="transmembrane region" description="Helical" evidence="9">
    <location>
        <begin position="198"/>
        <end position="218"/>
    </location>
</feature>
<dbReference type="AlphaFoldDB" id="A0A3B6VL61"/>
<dbReference type="InterPro" id="IPR004796">
    <property type="entry name" value="PTS_IIC_cello"/>
</dbReference>
<dbReference type="PANTHER" id="PTHR33989">
    <property type="match status" value="1"/>
</dbReference>
<evidence type="ECO:0000313" key="11">
    <source>
        <dbReference type="EMBL" id="AGA66643.1"/>
    </source>
</evidence>
<evidence type="ECO:0000256" key="7">
    <source>
        <dbReference type="ARBA" id="ARBA00023136"/>
    </source>
</evidence>
<proteinExistence type="predicted"/>
<feature type="transmembrane region" description="Helical" evidence="9">
    <location>
        <begin position="267"/>
        <end position="284"/>
    </location>
</feature>
<dbReference type="RefSeq" id="WP_015274519.1">
    <property type="nucleotide sequence ID" value="NC_019908.1"/>
</dbReference>
<dbReference type="KEGG" id="bpip:BPP43_07065"/>
<sequence length="445" mass="49435">MNDKIMHFIEEKVLPIAGKVASNRYLNAIRDGFVFAVPFLIVGSFILLILNLPLTDKNNFLYLEWYTNLMAKYKADLMQPFNVSMGIMCMFIVYGIGYSLSGHYNLNSITGGFLSLFSFLLVSAKVEYVPIVESVSKSFLVDADSYIPVMDVRFMDAKGLFVAIIFGIISIEIFRFLVHKKLIITLPESVPPAIAKSFELLIPVAVVIVLFQAINLIIQKSLLLMLPDLFMKIFEPLLYISDSLPSIILILFLVHLLWFAGLHGTNILGAIISSISLSNLAFNQSALQAGEEITKIWAGSFFDLYALIGGVGTTLGLAIAMVRSKNEHIKSIGKLALVPSIFNINEPIMFGTPVVMNPLLMIPFIFIPIINITIAYILTKLNIVGHVVTLVPWTTPAPLGALLATNLNFGAMILSLIFIFTSYLMYKPFLKAYEISLEKEEANNK</sequence>
<comment type="function">
    <text evidence="8">The phosphoenolpyruvate-dependent sugar phosphotransferase system (PTS), a major carbohydrate active -transport system, catalyzes the phosphorylation of incoming sugar substrates concomitant with their translocation across the cell membrane.</text>
</comment>
<dbReference type="PIRSF" id="PIRSF006351">
    <property type="entry name" value="PTS_EIIC-Cellobiose"/>
    <property type="match status" value="1"/>
</dbReference>
<keyword evidence="3 8" id="KW-1003">Cell membrane</keyword>
<feature type="transmembrane region" description="Helical" evidence="9">
    <location>
        <begin position="304"/>
        <end position="322"/>
    </location>
</feature>
<keyword evidence="5 9" id="KW-0812">Transmembrane</keyword>
<dbReference type="GO" id="GO:0005886">
    <property type="term" value="C:plasma membrane"/>
    <property type="evidence" value="ECO:0007669"/>
    <property type="project" value="UniProtKB-SubCell"/>
</dbReference>
<evidence type="ECO:0000256" key="6">
    <source>
        <dbReference type="ARBA" id="ARBA00022989"/>
    </source>
</evidence>
<feature type="transmembrane region" description="Helical" evidence="9">
    <location>
        <begin position="399"/>
        <end position="426"/>
    </location>
</feature>
<keyword evidence="12" id="KW-1185">Reference proteome</keyword>
<keyword evidence="4 8" id="KW-0762">Sugar transport</keyword>
<dbReference type="InterPro" id="IPR003352">
    <property type="entry name" value="PTS_EIIC"/>
</dbReference>
<name>A0A3B6VL61_BRAPL</name>
<evidence type="ECO:0000256" key="1">
    <source>
        <dbReference type="ARBA" id="ARBA00004651"/>
    </source>
</evidence>
<evidence type="ECO:0000256" key="5">
    <source>
        <dbReference type="ARBA" id="ARBA00022692"/>
    </source>
</evidence>
<dbReference type="PROSITE" id="PS51105">
    <property type="entry name" value="PTS_EIIC_TYPE_3"/>
    <property type="match status" value="1"/>
</dbReference>
<evidence type="ECO:0000313" key="12">
    <source>
        <dbReference type="Proteomes" id="UP000010793"/>
    </source>
</evidence>
<feature type="transmembrane region" description="Helical" evidence="9">
    <location>
        <begin position="238"/>
        <end position="260"/>
    </location>
</feature>
<feature type="domain" description="PTS EIIC type-3" evidence="10">
    <location>
        <begin position="9"/>
        <end position="429"/>
    </location>
</feature>
<dbReference type="PANTHER" id="PTHR33989:SF4">
    <property type="entry name" value="PTS SYSTEM N,N'-DIACETYLCHITOBIOSE-SPECIFIC EIIC COMPONENT"/>
    <property type="match status" value="1"/>
</dbReference>
<dbReference type="GO" id="GO:0008982">
    <property type="term" value="F:protein-N(PI)-phosphohistidine-sugar phosphotransferase activity"/>
    <property type="evidence" value="ECO:0007669"/>
    <property type="project" value="UniProtKB-UniRule"/>
</dbReference>
<comment type="subcellular location">
    <subcellularLocation>
        <location evidence="1">Cell membrane</location>
        <topology evidence="1">Multi-pass membrane protein</topology>
    </subcellularLocation>
</comment>
<feature type="transmembrane region" description="Helical" evidence="9">
    <location>
        <begin position="159"/>
        <end position="178"/>
    </location>
</feature>
<keyword evidence="7 8" id="KW-0472">Membrane</keyword>
<feature type="transmembrane region" description="Helical" evidence="9">
    <location>
        <begin position="33"/>
        <end position="54"/>
    </location>
</feature>
<feature type="transmembrane region" description="Helical" evidence="9">
    <location>
        <begin position="104"/>
        <end position="124"/>
    </location>
</feature>
<reference evidence="11 12" key="1">
    <citation type="journal article" date="2013" name="Genome Announc.">
        <title>Complete Genome Sequence of the Porcine Strain Brachyspira pilosicoli P43/6/78(T.).</title>
        <authorList>
            <person name="Lin C."/>
            <person name="den Bakker H.C."/>
            <person name="Suzuki H."/>
            <person name="Lefebure T."/>
            <person name="Ponnala L."/>
            <person name="Sun Q."/>
            <person name="Stanhope M.J."/>
            <person name="Wiedmann M."/>
            <person name="Duhamel G.E."/>
        </authorList>
    </citation>
    <scope>NUCLEOTIDE SEQUENCE [LARGE SCALE GENOMIC DNA]</scope>
    <source>
        <strain evidence="11 12">P43/6/78</strain>
    </source>
</reference>
<dbReference type="InterPro" id="IPR004501">
    <property type="entry name" value="PTS_EIIC_3"/>
</dbReference>
<dbReference type="NCBIfam" id="TIGR00410">
    <property type="entry name" value="lacE"/>
    <property type="match status" value="1"/>
</dbReference>
<feature type="transmembrane region" description="Helical" evidence="9">
    <location>
        <begin position="359"/>
        <end position="379"/>
    </location>
</feature>
<dbReference type="Proteomes" id="UP000010793">
    <property type="component" value="Chromosome"/>
</dbReference>
<evidence type="ECO:0000256" key="8">
    <source>
        <dbReference type="PIRNR" id="PIRNR006351"/>
    </source>
</evidence>
<organism evidence="11 12">
    <name type="scientific">Brachyspira pilosicoli P43/6/78</name>
    <dbReference type="NCBI Taxonomy" id="1042417"/>
    <lineage>
        <taxon>Bacteria</taxon>
        <taxon>Pseudomonadati</taxon>
        <taxon>Spirochaetota</taxon>
        <taxon>Spirochaetia</taxon>
        <taxon>Brachyspirales</taxon>
        <taxon>Brachyspiraceae</taxon>
        <taxon>Brachyspira</taxon>
    </lineage>
</organism>
<dbReference type="NCBIfam" id="TIGR00359">
    <property type="entry name" value="cello_pts_IIC"/>
    <property type="match status" value="1"/>
</dbReference>
<feature type="transmembrane region" description="Helical" evidence="9">
    <location>
        <begin position="77"/>
        <end position="97"/>
    </location>
</feature>
<dbReference type="GO" id="GO:0009401">
    <property type="term" value="P:phosphoenolpyruvate-dependent sugar phosphotransferase system"/>
    <property type="evidence" value="ECO:0007669"/>
    <property type="project" value="InterPro"/>
</dbReference>
<protein>
    <recommendedName>
        <fullName evidence="8">Permease IIC component</fullName>
    </recommendedName>
</protein>
<evidence type="ECO:0000256" key="2">
    <source>
        <dbReference type="ARBA" id="ARBA00022448"/>
    </source>
</evidence>
<evidence type="ECO:0000256" key="4">
    <source>
        <dbReference type="ARBA" id="ARBA00022597"/>
    </source>
</evidence>
<accession>A0A3B6VL61</accession>
<gene>
    <name evidence="11" type="ORF">BPP43_07065</name>
</gene>
<dbReference type="Pfam" id="PF02378">
    <property type="entry name" value="PTS_EIIC"/>
    <property type="match status" value="1"/>
</dbReference>
<dbReference type="EMBL" id="CP002873">
    <property type="protein sequence ID" value="AGA66643.1"/>
    <property type="molecule type" value="Genomic_DNA"/>
</dbReference>
<evidence type="ECO:0000256" key="3">
    <source>
        <dbReference type="ARBA" id="ARBA00022475"/>
    </source>
</evidence>
<dbReference type="InterPro" id="IPR051088">
    <property type="entry name" value="PTS_Sugar-EIIC/EIIB"/>
</dbReference>
<evidence type="ECO:0000256" key="9">
    <source>
        <dbReference type="SAM" id="Phobius"/>
    </source>
</evidence>
<keyword evidence="6 9" id="KW-1133">Transmembrane helix</keyword>
<keyword evidence="2 8" id="KW-0813">Transport</keyword>
<evidence type="ECO:0000259" key="10">
    <source>
        <dbReference type="PROSITE" id="PS51105"/>
    </source>
</evidence>